<protein>
    <submittedName>
        <fullName evidence="3">Uncharacterized mitochondrial protein AtMg00810-like</fullName>
    </submittedName>
</protein>
<dbReference type="AlphaFoldDB" id="A0AB40BNF3"/>
<dbReference type="PANTHER" id="PTHR11439">
    <property type="entry name" value="GAG-POL-RELATED RETROTRANSPOSON"/>
    <property type="match status" value="1"/>
</dbReference>
<reference evidence="3" key="1">
    <citation type="submission" date="2025-08" db="UniProtKB">
        <authorList>
            <consortium name="RefSeq"/>
        </authorList>
    </citation>
    <scope>IDENTIFICATION</scope>
</reference>
<dbReference type="Pfam" id="PF07727">
    <property type="entry name" value="RVT_2"/>
    <property type="match status" value="1"/>
</dbReference>
<evidence type="ECO:0000313" key="3">
    <source>
        <dbReference type="RefSeq" id="XP_039128944.1"/>
    </source>
</evidence>
<evidence type="ECO:0000259" key="1">
    <source>
        <dbReference type="Pfam" id="PF07727"/>
    </source>
</evidence>
<evidence type="ECO:0000313" key="2">
    <source>
        <dbReference type="Proteomes" id="UP001515500"/>
    </source>
</evidence>
<keyword evidence="2" id="KW-1185">Reference proteome</keyword>
<dbReference type="PANTHER" id="PTHR11439:SF515">
    <property type="entry name" value="GAG-POL POLYPROTEIN"/>
    <property type="match status" value="1"/>
</dbReference>
<feature type="domain" description="Reverse transcriptase Ty1/copia-type" evidence="1">
    <location>
        <begin position="5"/>
        <end position="84"/>
    </location>
</feature>
<organism evidence="2 3">
    <name type="scientific">Dioscorea cayennensis subsp. rotundata</name>
    <name type="common">White Guinea yam</name>
    <name type="synonym">Dioscorea rotundata</name>
    <dbReference type="NCBI Taxonomy" id="55577"/>
    <lineage>
        <taxon>Eukaryota</taxon>
        <taxon>Viridiplantae</taxon>
        <taxon>Streptophyta</taxon>
        <taxon>Embryophyta</taxon>
        <taxon>Tracheophyta</taxon>
        <taxon>Spermatophyta</taxon>
        <taxon>Magnoliopsida</taxon>
        <taxon>Liliopsida</taxon>
        <taxon>Dioscoreales</taxon>
        <taxon>Dioscoreaceae</taxon>
        <taxon>Dioscorea</taxon>
    </lineage>
</organism>
<dbReference type="Proteomes" id="UP001515500">
    <property type="component" value="Chromosome 7"/>
</dbReference>
<sequence>MLLPIGVYTDDLIINGSRIDDNIEFKDQMQKLFDMSDLRLLSYYLGIEVKQNDDTITVCQSNYAQKILEVSSMVGCNPCLTPMENRLKLRRKDCSSIVDATKNRSIIGSIRYLVNTKPDIVYVVGIVSRYMETPTMQHMAAIKHILRYVSGMVNFGCCYKKHAKPEPELVAFSDSDLAGDLDDCKSTTGMVFFLGTSLITWASQK</sequence>
<proteinExistence type="predicted"/>
<name>A0AB40BNF3_DIOCR</name>
<dbReference type="InterPro" id="IPR013103">
    <property type="entry name" value="RVT_2"/>
</dbReference>
<dbReference type="GeneID" id="120265097"/>
<accession>A0AB40BNF3</accession>
<gene>
    <name evidence="3" type="primary">LOC120265097</name>
</gene>
<dbReference type="RefSeq" id="XP_039128944.1">
    <property type="nucleotide sequence ID" value="XM_039273010.1"/>
</dbReference>